<dbReference type="Proteomes" id="UP000178912">
    <property type="component" value="Unassembled WGS sequence"/>
</dbReference>
<gene>
    <name evidence="15" type="ORF">RAG0_03320</name>
</gene>
<feature type="transmembrane region" description="Helical" evidence="12">
    <location>
        <begin position="477"/>
        <end position="496"/>
    </location>
</feature>
<keyword evidence="8 12" id="KW-1133">Transmembrane helix</keyword>
<accession>A0A1E1K436</accession>
<evidence type="ECO:0000256" key="9">
    <source>
        <dbReference type="ARBA" id="ARBA00023136"/>
    </source>
</evidence>
<evidence type="ECO:0000259" key="13">
    <source>
        <dbReference type="Pfam" id="PF00534"/>
    </source>
</evidence>
<feature type="transmembrane region" description="Helical" evidence="12">
    <location>
        <begin position="438"/>
        <end position="457"/>
    </location>
</feature>
<dbReference type="OrthoDB" id="448893at2759"/>
<evidence type="ECO:0000313" key="15">
    <source>
        <dbReference type="EMBL" id="CZS92823.1"/>
    </source>
</evidence>
<organism evidence="15 16">
    <name type="scientific">Rhynchosporium agropyri</name>
    <dbReference type="NCBI Taxonomy" id="914238"/>
    <lineage>
        <taxon>Eukaryota</taxon>
        <taxon>Fungi</taxon>
        <taxon>Dikarya</taxon>
        <taxon>Ascomycota</taxon>
        <taxon>Pezizomycotina</taxon>
        <taxon>Leotiomycetes</taxon>
        <taxon>Helotiales</taxon>
        <taxon>Ploettnerulaceae</taxon>
        <taxon>Rhynchosporium</taxon>
    </lineage>
</organism>
<evidence type="ECO:0000256" key="8">
    <source>
        <dbReference type="ARBA" id="ARBA00022989"/>
    </source>
</evidence>
<dbReference type="GO" id="GO:0004378">
    <property type="term" value="F:GDP-Man:Man(1)GlcNAc(2)-PP-Dol alpha-1,3-mannosyltransferase activity"/>
    <property type="evidence" value="ECO:0007669"/>
    <property type="project" value="UniProtKB-UniRule"/>
</dbReference>
<evidence type="ECO:0000256" key="6">
    <source>
        <dbReference type="ARBA" id="ARBA00022692"/>
    </source>
</evidence>
<protein>
    <recommendedName>
        <fullName evidence="12">Alpha-1,3/1,6-mannosyltransferase ALG2</fullName>
        <ecNumber evidence="12">2.4.1.132</ecNumber>
        <ecNumber evidence="12">2.4.1.257</ecNumber>
    </recommendedName>
    <alternativeName>
        <fullName evidence="12">GDP-Man:Man(1)GlcNAc(2)-PP-Dol alpha-1,3-mannosyltransferase</fullName>
    </alternativeName>
</protein>
<evidence type="ECO:0000256" key="11">
    <source>
        <dbReference type="ARBA" id="ARBA00045104"/>
    </source>
</evidence>
<dbReference type="GO" id="GO:0005789">
    <property type="term" value="C:endoplasmic reticulum membrane"/>
    <property type="evidence" value="ECO:0007669"/>
    <property type="project" value="UniProtKB-SubCell"/>
</dbReference>
<dbReference type="CDD" id="cd03805">
    <property type="entry name" value="GT4_ALG2-like"/>
    <property type="match status" value="1"/>
</dbReference>
<evidence type="ECO:0000256" key="10">
    <source>
        <dbReference type="ARBA" id="ARBA00045103"/>
    </source>
</evidence>
<evidence type="ECO:0000256" key="5">
    <source>
        <dbReference type="ARBA" id="ARBA00022679"/>
    </source>
</evidence>
<dbReference type="InterPro" id="IPR001296">
    <property type="entry name" value="Glyco_trans_1"/>
</dbReference>
<feature type="domain" description="Glycosyltransferase subfamily 4-like N-terminal" evidence="14">
    <location>
        <begin position="20"/>
        <end position="206"/>
    </location>
</feature>
<evidence type="ECO:0000256" key="3">
    <source>
        <dbReference type="ARBA" id="ARBA00004922"/>
    </source>
</evidence>
<comment type="pathway">
    <text evidence="3 12">Protein modification; protein glycosylation.</text>
</comment>
<feature type="domain" description="Glycosyl transferase family 1" evidence="13">
    <location>
        <begin position="220"/>
        <end position="402"/>
    </location>
</feature>
<dbReference type="SUPFAM" id="SSF53756">
    <property type="entry name" value="UDP-Glycosyltransferase/glycogen phosphorylase"/>
    <property type="match status" value="1"/>
</dbReference>
<keyword evidence="6 12" id="KW-0812">Transmembrane</keyword>
<dbReference type="GO" id="GO:0102704">
    <property type="term" value="F:GDP-Man:Man(2)GlcNAc(2)-PP-Dol alpha-1,6-mannosyltransferase activity"/>
    <property type="evidence" value="ECO:0007669"/>
    <property type="project" value="UniProtKB-UniRule"/>
</dbReference>
<dbReference type="UniPathway" id="UPA00378"/>
<evidence type="ECO:0000256" key="2">
    <source>
        <dbReference type="ARBA" id="ARBA00004586"/>
    </source>
</evidence>
<keyword evidence="16" id="KW-1185">Reference proteome</keyword>
<comment type="similarity">
    <text evidence="12">Belongs to the glycosyltransferase group 1 family.</text>
</comment>
<sequence>MASSTPKKKTIIFFHPDLGIGGAERLAIDAAVGLQNRGHKVVIFTSHCDPKHCFDEARDGTLDVRVRGNWLVPASIFSRFTIICAILRQLHIIFATYCRSELKALKPDAFFVDQLSAGLPWLAYLYPNPRILFYCHFPDLLLAQGRTAWWKRVYRIPFDFIEQWSMSFADSIAVNSGFTKGVVGSVWPNLVAEKDLQVVYPCVDIKEKTSEFIDAPVAAWQEKSILLSINRFERKKDIGLAIKAYAGLEKKARVNVMLVLAGGYDNRVQENVVYHKELVKLAEGLGLKTATTKTIVTALNVPEDVDILFLLSVPNALKDIVLKSARLLIYTPSNEHFGIVPLEAMLVGVPVLAANTGGPLETVVDGETGWLCPPGDTKSWTAVINDVLHKMSDKDMKRIGAAGITRVKREFSDVKMAERLDEIITAMVNVPRKSCIQLSMFCMTVLLLIYDTGYFVYRSKHEEGYAKGLPKKLMPPFTYSALAIIGWMGYLTISLVGKPKVRQLVGVPKKTQ</sequence>
<name>A0A1E1K436_9HELO</name>
<comment type="catalytic activity">
    <reaction evidence="11 12">
        <text>an alpha-D-Man-(1-&gt;3)-beta-D-Man-(1-&gt;4)-beta-D-GlcNAc-(1-&gt;4)-alpha-D-GlcNAc-diphospho-di-trans,poly-cis-dolichol + GDP-alpha-D-mannose = an alpha-D-Man-(1-&gt;3)-[alpha-D-Man-(1-&gt;6)]-beta-D-Man-(1-&gt;4)-beta-D-GlcNAc-(1-&gt;4)-alpha-D-GlcNAc-diphospho-di-trans,poly-cis-dolichol + GDP + H(+)</text>
        <dbReference type="Rhea" id="RHEA:29519"/>
        <dbReference type="Rhea" id="RHEA-COMP:19513"/>
        <dbReference type="Rhea" id="RHEA-COMP:19515"/>
        <dbReference type="ChEBI" id="CHEBI:15378"/>
        <dbReference type="ChEBI" id="CHEBI:57527"/>
        <dbReference type="ChEBI" id="CHEBI:58189"/>
        <dbReference type="ChEBI" id="CHEBI:132510"/>
        <dbReference type="ChEBI" id="CHEBI:132511"/>
        <dbReference type="EC" id="2.4.1.257"/>
    </reaction>
    <physiologicalReaction direction="left-to-right" evidence="11 12">
        <dbReference type="Rhea" id="RHEA:29520"/>
    </physiologicalReaction>
</comment>
<dbReference type="InterPro" id="IPR027054">
    <property type="entry name" value="ALG2"/>
</dbReference>
<keyword evidence="7 12" id="KW-0256">Endoplasmic reticulum</keyword>
<evidence type="ECO:0000313" key="16">
    <source>
        <dbReference type="Proteomes" id="UP000178912"/>
    </source>
</evidence>
<dbReference type="Gene3D" id="3.40.50.2000">
    <property type="entry name" value="Glycogen Phosphorylase B"/>
    <property type="match status" value="2"/>
</dbReference>
<comment type="subcellular location">
    <subcellularLocation>
        <location evidence="2 12">Endoplasmic reticulum membrane</location>
    </subcellularLocation>
</comment>
<evidence type="ECO:0000259" key="14">
    <source>
        <dbReference type="Pfam" id="PF13439"/>
    </source>
</evidence>
<dbReference type="EMBL" id="FJUX01000013">
    <property type="protein sequence ID" value="CZS92823.1"/>
    <property type="molecule type" value="Genomic_DNA"/>
</dbReference>
<evidence type="ECO:0000256" key="7">
    <source>
        <dbReference type="ARBA" id="ARBA00022824"/>
    </source>
</evidence>
<evidence type="ECO:0000256" key="1">
    <source>
        <dbReference type="ARBA" id="ARBA00003142"/>
    </source>
</evidence>
<dbReference type="FunFam" id="3.40.50.2000:FF:000266">
    <property type="entry name" value="ALG2, alpha-1,3/1,6-mannosyltransferase"/>
    <property type="match status" value="1"/>
</dbReference>
<dbReference type="EC" id="2.4.1.257" evidence="12"/>
<evidence type="ECO:0000256" key="12">
    <source>
        <dbReference type="RuleBase" id="RU367136"/>
    </source>
</evidence>
<dbReference type="EC" id="2.4.1.132" evidence="12"/>
<dbReference type="Pfam" id="PF00534">
    <property type="entry name" value="Glycos_transf_1"/>
    <property type="match status" value="1"/>
</dbReference>
<reference evidence="16" key="1">
    <citation type="submission" date="2016-03" db="EMBL/GenBank/DDBJ databases">
        <authorList>
            <person name="Guldener U."/>
        </authorList>
    </citation>
    <scope>NUCLEOTIDE SEQUENCE [LARGE SCALE GENOMIC DNA]</scope>
    <source>
        <strain evidence="16">04CH-RAC-A.6.1</strain>
    </source>
</reference>
<keyword evidence="5 12" id="KW-0808">Transferase</keyword>
<dbReference type="Pfam" id="PF13439">
    <property type="entry name" value="Glyco_transf_4"/>
    <property type="match status" value="1"/>
</dbReference>
<dbReference type="AlphaFoldDB" id="A0A1E1K436"/>
<proteinExistence type="inferred from homology"/>
<comment type="catalytic activity">
    <reaction evidence="10 12">
        <text>a beta-D-Man-(1-&gt;4)-beta-D-GlcNAc-(1-&gt;4)-alpha-D-GlcNAc-diphospho-di-trans,poly-cis-dolichol + GDP-alpha-D-mannose = an alpha-D-Man-(1-&gt;3)-beta-D-Man-(1-&gt;4)-beta-D-GlcNAc-(1-&gt;4)-alpha-D-GlcNAc-diphospho-di-trans,poly-cis-dolichol + GDP + H(+)</text>
        <dbReference type="Rhea" id="RHEA:29515"/>
        <dbReference type="Rhea" id="RHEA-COMP:19511"/>
        <dbReference type="Rhea" id="RHEA-COMP:19513"/>
        <dbReference type="ChEBI" id="CHEBI:15378"/>
        <dbReference type="ChEBI" id="CHEBI:57527"/>
        <dbReference type="ChEBI" id="CHEBI:58189"/>
        <dbReference type="ChEBI" id="CHEBI:58472"/>
        <dbReference type="ChEBI" id="CHEBI:132510"/>
        <dbReference type="EC" id="2.4.1.132"/>
    </reaction>
    <physiologicalReaction direction="left-to-right" evidence="10 12">
        <dbReference type="Rhea" id="RHEA:29516"/>
    </physiologicalReaction>
</comment>
<keyword evidence="9 12" id="KW-0472">Membrane</keyword>
<comment type="function">
    <text evidence="1 12">Mannosylates Man(2)GlcNAc(2)-dolichol diphosphate and Man(1)GlcNAc(2)-dolichol diphosphate to form Man(3)GlcNAc(2)-dolichol diphosphate.</text>
</comment>
<dbReference type="InterPro" id="IPR028098">
    <property type="entry name" value="Glyco_trans_4-like_N"/>
</dbReference>
<dbReference type="PANTHER" id="PTHR45918">
    <property type="entry name" value="ALPHA-1,3/1,6-MANNOSYLTRANSFERASE ALG2"/>
    <property type="match status" value="1"/>
</dbReference>
<keyword evidence="4 12" id="KW-0328">Glycosyltransferase</keyword>
<evidence type="ECO:0000256" key="4">
    <source>
        <dbReference type="ARBA" id="ARBA00022676"/>
    </source>
</evidence>
<dbReference type="PANTHER" id="PTHR45918:SF1">
    <property type="entry name" value="ALPHA-1,3_1,6-MANNOSYLTRANSFERASE ALG2"/>
    <property type="match status" value="1"/>
</dbReference>